<evidence type="ECO:0000313" key="3">
    <source>
        <dbReference type="EMBL" id="OEH77545.1"/>
    </source>
</evidence>
<protein>
    <recommendedName>
        <fullName evidence="5">Transmembrane protein</fullName>
    </recommendedName>
</protein>
<organism evidence="3 4">
    <name type="scientific">Cyclospora cayetanensis</name>
    <dbReference type="NCBI Taxonomy" id="88456"/>
    <lineage>
        <taxon>Eukaryota</taxon>
        <taxon>Sar</taxon>
        <taxon>Alveolata</taxon>
        <taxon>Apicomplexa</taxon>
        <taxon>Conoidasida</taxon>
        <taxon>Coccidia</taxon>
        <taxon>Eucoccidiorida</taxon>
        <taxon>Eimeriorina</taxon>
        <taxon>Eimeriidae</taxon>
        <taxon>Cyclospora</taxon>
    </lineage>
</organism>
<sequence>MRPVSLCLLTSAWHAAHSINNLELLAGTAKTVHCGGCINLGGGTLGCSGAGRIAADGQEAMLMKHCRHLTSGKKLGGKALLEKAEIDGALDTYVSTLTGTHLLDCVELLPSEKLHERHKDFCKKFNTTRLDDLCTQLGKEALQMLTTAYSDCKGSAGRGCLLRKLNLPVVHPLISSTVDSLGKYPLRDFVLPALRREDFAPPARWGLISQLQSLFSLEFPTRLDLHKRVEREINRIRGKAGKSTSQGEQDKAFWRSWQLVVHEMRIKPHMDPMLIRLVLLSLSFEKCPKKNVPLLVSGKKQSLSSSDIYRKALGAALSGSMRLQECTQSNITHNCQTLLRFLKLKKSLQAFSDLDEDHLPNERTDFSNGEKVGLPTDEDIKDLRLEIEEDAQADIAYARTAADSGSTKILGFIAKSRIARIVISSIVRGILHFVQHFRKKVQGKTCRPRLQKRAPAEEGAKLHSESTTQAVAFVIGSARASSVYCMSGNSGLAKLQQDIVTKILAKQETKVAFPGRTSLLQSVEESQGMSTTAKLLLAGGTFIFIGISMLGTMVPGVLVAGIIIAGIAALLIPLIKRVMAFFSNRKSANGAEEDSEALTARGRGAAEDDDYE</sequence>
<comment type="caution">
    <text evidence="3">The sequence shown here is derived from an EMBL/GenBank/DDBJ whole genome shotgun (WGS) entry which is preliminary data.</text>
</comment>
<accession>A0A1D3D267</accession>
<evidence type="ECO:0008006" key="5">
    <source>
        <dbReference type="Google" id="ProtNLM"/>
    </source>
</evidence>
<keyword evidence="2" id="KW-0472">Membrane</keyword>
<evidence type="ECO:0000313" key="4">
    <source>
        <dbReference type="Proteomes" id="UP000095192"/>
    </source>
</evidence>
<keyword evidence="4" id="KW-1185">Reference proteome</keyword>
<dbReference type="InParanoid" id="A0A1D3D267"/>
<reference evidence="3 4" key="1">
    <citation type="journal article" date="2016" name="BMC Genomics">
        <title>Comparative genomics reveals Cyclospora cayetanensis possesses coccidia-like metabolism and invasion components but unique surface antigens.</title>
        <authorList>
            <person name="Liu S."/>
            <person name="Wang L."/>
            <person name="Zheng H."/>
            <person name="Xu Z."/>
            <person name="Roellig D.M."/>
            <person name="Li N."/>
            <person name="Frace M.A."/>
            <person name="Tang K."/>
            <person name="Arrowood M.J."/>
            <person name="Moss D.M."/>
            <person name="Zhang L."/>
            <person name="Feng Y."/>
            <person name="Xiao L."/>
        </authorList>
    </citation>
    <scope>NUCLEOTIDE SEQUENCE [LARGE SCALE GENOMIC DNA]</scope>
    <source>
        <strain evidence="3 4">CHN_HEN01</strain>
    </source>
</reference>
<gene>
    <name evidence="3" type="ORF">cyc_02611</name>
</gene>
<dbReference type="AlphaFoldDB" id="A0A1D3D267"/>
<dbReference type="EMBL" id="JROU02001060">
    <property type="protein sequence ID" value="OEH77545.1"/>
    <property type="molecule type" value="Genomic_DNA"/>
</dbReference>
<dbReference type="VEuPathDB" id="ToxoDB:LOC34619445"/>
<feature type="transmembrane region" description="Helical" evidence="2">
    <location>
        <begin position="557"/>
        <end position="575"/>
    </location>
</feature>
<dbReference type="Proteomes" id="UP000095192">
    <property type="component" value="Unassembled WGS sequence"/>
</dbReference>
<dbReference type="VEuPathDB" id="ToxoDB:cyc_02611"/>
<evidence type="ECO:0000256" key="2">
    <source>
        <dbReference type="SAM" id="Phobius"/>
    </source>
</evidence>
<feature type="region of interest" description="Disordered" evidence="1">
    <location>
        <begin position="589"/>
        <end position="612"/>
    </location>
</feature>
<name>A0A1D3D267_9EIME</name>
<keyword evidence="2" id="KW-1133">Transmembrane helix</keyword>
<keyword evidence="2" id="KW-0812">Transmembrane</keyword>
<evidence type="ECO:0000256" key="1">
    <source>
        <dbReference type="SAM" id="MobiDB-lite"/>
    </source>
</evidence>
<proteinExistence type="predicted"/>